<comment type="caution">
    <text evidence="6">The sequence shown here is derived from an EMBL/GenBank/DDBJ whole genome shotgun (WGS) entry which is preliminary data.</text>
</comment>
<dbReference type="InterPro" id="IPR002509">
    <property type="entry name" value="NODB_dom"/>
</dbReference>
<dbReference type="SUPFAM" id="SSF88713">
    <property type="entry name" value="Glycoside hydrolase/deacetylase"/>
    <property type="match status" value="1"/>
</dbReference>
<keyword evidence="2 4" id="KW-0732">Signal</keyword>
<feature type="domain" description="NodB homology" evidence="5">
    <location>
        <begin position="117"/>
        <end position="278"/>
    </location>
</feature>
<feature type="region of interest" description="Disordered" evidence="3">
    <location>
        <begin position="25"/>
        <end position="46"/>
    </location>
</feature>
<evidence type="ECO:0000256" key="3">
    <source>
        <dbReference type="SAM" id="MobiDB-lite"/>
    </source>
</evidence>
<evidence type="ECO:0000256" key="1">
    <source>
        <dbReference type="ARBA" id="ARBA00004613"/>
    </source>
</evidence>
<name>A0AAE3IQT0_9BACT</name>
<evidence type="ECO:0000256" key="4">
    <source>
        <dbReference type="SAM" id="SignalP"/>
    </source>
</evidence>
<proteinExistence type="predicted"/>
<protein>
    <submittedName>
        <fullName evidence="6">Polysaccharide deacetylase family protein</fullName>
    </submittedName>
</protein>
<comment type="subcellular location">
    <subcellularLocation>
        <location evidence="1">Secreted</location>
    </subcellularLocation>
</comment>
<dbReference type="GO" id="GO:0005576">
    <property type="term" value="C:extracellular region"/>
    <property type="evidence" value="ECO:0007669"/>
    <property type="project" value="UniProtKB-SubCell"/>
</dbReference>
<dbReference type="CDD" id="cd10918">
    <property type="entry name" value="CE4_NodB_like_5s_6s"/>
    <property type="match status" value="1"/>
</dbReference>
<dbReference type="PANTHER" id="PTHR34216:SF3">
    <property type="entry name" value="POLY-BETA-1,6-N-ACETYL-D-GLUCOSAMINE N-DEACETYLASE"/>
    <property type="match status" value="1"/>
</dbReference>
<dbReference type="Gene3D" id="3.20.20.370">
    <property type="entry name" value="Glycoside hydrolase/deacetylase"/>
    <property type="match status" value="1"/>
</dbReference>
<feature type="signal peptide" evidence="4">
    <location>
        <begin position="1"/>
        <end position="21"/>
    </location>
</feature>
<dbReference type="GO" id="GO:0005975">
    <property type="term" value="P:carbohydrate metabolic process"/>
    <property type="evidence" value="ECO:0007669"/>
    <property type="project" value="InterPro"/>
</dbReference>
<keyword evidence="7" id="KW-1185">Reference proteome</keyword>
<evidence type="ECO:0000259" key="5">
    <source>
        <dbReference type="PROSITE" id="PS51677"/>
    </source>
</evidence>
<evidence type="ECO:0000313" key="7">
    <source>
        <dbReference type="Proteomes" id="UP001209317"/>
    </source>
</evidence>
<dbReference type="GO" id="GO:0016810">
    <property type="term" value="F:hydrolase activity, acting on carbon-nitrogen (but not peptide) bonds"/>
    <property type="evidence" value="ECO:0007669"/>
    <property type="project" value="InterPro"/>
</dbReference>
<dbReference type="Proteomes" id="UP001209317">
    <property type="component" value="Unassembled WGS sequence"/>
</dbReference>
<reference evidence="6" key="1">
    <citation type="submission" date="2022-10" db="EMBL/GenBank/DDBJ databases">
        <authorList>
            <person name="Kim H.S."/>
            <person name="Kim J.-S."/>
            <person name="Suh M.K."/>
            <person name="Eom M.K."/>
            <person name="Lee J.-S."/>
        </authorList>
    </citation>
    <scope>NUCLEOTIDE SEQUENCE</scope>
    <source>
        <strain evidence="6">LIP-5</strain>
    </source>
</reference>
<feature type="chain" id="PRO_5041983148" evidence="4">
    <location>
        <begin position="22"/>
        <end position="278"/>
    </location>
</feature>
<dbReference type="PROSITE" id="PS51257">
    <property type="entry name" value="PROKAR_LIPOPROTEIN"/>
    <property type="match status" value="1"/>
</dbReference>
<dbReference type="EMBL" id="JAOTPL010000006">
    <property type="protein sequence ID" value="MCU7694097.1"/>
    <property type="molecule type" value="Genomic_DNA"/>
</dbReference>
<dbReference type="Pfam" id="PF01522">
    <property type="entry name" value="Polysacc_deac_1"/>
    <property type="match status" value="1"/>
</dbReference>
<evidence type="ECO:0000256" key="2">
    <source>
        <dbReference type="ARBA" id="ARBA00022729"/>
    </source>
</evidence>
<evidence type="ECO:0000313" key="6">
    <source>
        <dbReference type="EMBL" id="MCU7694097.1"/>
    </source>
</evidence>
<dbReference type="AlphaFoldDB" id="A0AAE3IQT0"/>
<accession>A0AAE3IQT0</accession>
<organism evidence="6 7">
    <name type="scientific">Haoranjiania flava</name>
    <dbReference type="NCBI Taxonomy" id="1856322"/>
    <lineage>
        <taxon>Bacteria</taxon>
        <taxon>Pseudomonadati</taxon>
        <taxon>Bacteroidota</taxon>
        <taxon>Chitinophagia</taxon>
        <taxon>Chitinophagales</taxon>
        <taxon>Chitinophagaceae</taxon>
        <taxon>Haoranjiania</taxon>
    </lineage>
</organism>
<dbReference type="RefSeq" id="WP_263037582.1">
    <property type="nucleotide sequence ID" value="NZ_JAOTPL010000006.1"/>
</dbReference>
<gene>
    <name evidence="6" type="ORF">OD355_06145</name>
</gene>
<dbReference type="PANTHER" id="PTHR34216">
    <property type="match status" value="1"/>
</dbReference>
<dbReference type="InterPro" id="IPR011330">
    <property type="entry name" value="Glyco_hydro/deAcase_b/a-brl"/>
</dbReference>
<sequence>MKYFSLIALGFCLFVSCNNGSGNNNDTGDSAGIAPKTTATDTTTSARTMNTPEQIMAKTQVPVLCYHRIADGRKDEYTVSPAAFEAQMKILKDSGYTSISPDQLYNYLAYNESIPEKPVLITFDDSRVEHSAIAAPVMEKYGHRGTFFIMTITYNKKNYMTKDQIADLAKRGHNVGLHSWDHHMVTKYNDSDWVKQVADPQKGLQEITGKPVEYWAYPYGINDHKAAVELAKYMKLSFILSTKRDSTMPLQMVRRMIVPYGWTPQGMLKAMHSTFKSS</sequence>
<dbReference type="InterPro" id="IPR051398">
    <property type="entry name" value="Polysacch_Deacetylase"/>
</dbReference>
<dbReference type="PROSITE" id="PS51677">
    <property type="entry name" value="NODB"/>
    <property type="match status" value="1"/>
</dbReference>